<name>A0AB34G2T0_9HYPO</name>
<reference evidence="2" key="1">
    <citation type="submission" date="2023-01" db="EMBL/GenBank/DDBJ databases">
        <title>The growth and conidiation of Purpureocillium lavendulum are regulated by nitrogen source and histone H3K14 acetylation.</title>
        <authorList>
            <person name="Tang P."/>
            <person name="Han J."/>
            <person name="Zhang C."/>
            <person name="Tang P."/>
            <person name="Qi F."/>
            <person name="Zhang K."/>
            <person name="Liang L."/>
        </authorList>
    </citation>
    <scope>NUCLEOTIDE SEQUENCE</scope>
    <source>
        <strain evidence="2">YMF1.00683</strain>
    </source>
</reference>
<dbReference type="Proteomes" id="UP001163105">
    <property type="component" value="Unassembled WGS sequence"/>
</dbReference>
<accession>A0AB34G2T0</accession>
<sequence>MASAAQATATSTSQTTPNREIDKPLGGEQTTNGNSVAEEVAPPAPSPETTSPATTAPVAQAEETQKSPSARAPTLTPVIPPAPVLIAPGPAPASRRKSKSKTPIQDASNSMRIHVDGRVKNPIPSRIQHIAKKDSGNFSVMHIGVSGTLSEDPDAAARRTSQRTEAQARQASQGGWQPPKRSRAAWHTDEPVTLLTSQALASTPRSRQQPPSTGPAPQEAKSEQARLLTLLRTLHPMLVVDQLCKALAYFGGIPGAPPPTDGSFPPSATKNGSGALLVGWLSEIFPHVENPPLLAPPLQIPSRASATSAAPAPDASRWSDATPSGATPSKRPRGRPKGSKSSKARKDKGIKKSHPVAAQGADDSQPTMGGDGDGIDGATNVSKTCCTSNSNSSRKHRNRKRQALETPLPQQVSEMGSFATYNEQSFLNMDYGLTERDLQDAEAVMGRHDG</sequence>
<feature type="compositionally biased region" description="Low complexity" evidence="1">
    <location>
        <begin position="382"/>
        <end position="392"/>
    </location>
</feature>
<feature type="compositionally biased region" description="Polar residues" evidence="1">
    <location>
        <begin position="163"/>
        <end position="175"/>
    </location>
</feature>
<dbReference type="EMBL" id="JAQHRD010000001">
    <property type="protein sequence ID" value="KAJ6445568.1"/>
    <property type="molecule type" value="Genomic_DNA"/>
</dbReference>
<feature type="region of interest" description="Disordered" evidence="1">
    <location>
        <begin position="1"/>
        <end position="121"/>
    </location>
</feature>
<feature type="compositionally biased region" description="Basic residues" evidence="1">
    <location>
        <begin position="330"/>
        <end position="354"/>
    </location>
</feature>
<gene>
    <name evidence="2" type="ORF">O9K51_00329</name>
</gene>
<evidence type="ECO:0000256" key="1">
    <source>
        <dbReference type="SAM" id="MobiDB-lite"/>
    </source>
</evidence>
<feature type="region of interest" description="Disordered" evidence="1">
    <location>
        <begin position="147"/>
        <end position="188"/>
    </location>
</feature>
<evidence type="ECO:0000313" key="2">
    <source>
        <dbReference type="EMBL" id="KAJ6445568.1"/>
    </source>
</evidence>
<feature type="compositionally biased region" description="Polar residues" evidence="1">
    <location>
        <begin position="101"/>
        <end position="111"/>
    </location>
</feature>
<organism evidence="2 3">
    <name type="scientific">Purpureocillium lavendulum</name>
    <dbReference type="NCBI Taxonomy" id="1247861"/>
    <lineage>
        <taxon>Eukaryota</taxon>
        <taxon>Fungi</taxon>
        <taxon>Dikarya</taxon>
        <taxon>Ascomycota</taxon>
        <taxon>Pezizomycotina</taxon>
        <taxon>Sordariomycetes</taxon>
        <taxon>Hypocreomycetidae</taxon>
        <taxon>Hypocreales</taxon>
        <taxon>Ophiocordycipitaceae</taxon>
        <taxon>Purpureocillium</taxon>
    </lineage>
</organism>
<keyword evidence="3" id="KW-1185">Reference proteome</keyword>
<dbReference type="AlphaFoldDB" id="A0AB34G2T0"/>
<feature type="region of interest" description="Disordered" evidence="1">
    <location>
        <begin position="200"/>
        <end position="223"/>
    </location>
</feature>
<feature type="compositionally biased region" description="Low complexity" evidence="1">
    <location>
        <begin position="304"/>
        <end position="316"/>
    </location>
</feature>
<feature type="compositionally biased region" description="Polar residues" evidence="1">
    <location>
        <begin position="200"/>
        <end position="211"/>
    </location>
</feature>
<protein>
    <submittedName>
        <fullName evidence="2">DNA binding with preference for A/T rich regions-like protein</fullName>
    </submittedName>
</protein>
<proteinExistence type="predicted"/>
<feature type="compositionally biased region" description="Low complexity" evidence="1">
    <location>
        <begin position="35"/>
        <end position="59"/>
    </location>
</feature>
<feature type="region of interest" description="Disordered" evidence="1">
    <location>
        <begin position="304"/>
        <end position="416"/>
    </location>
</feature>
<evidence type="ECO:0000313" key="3">
    <source>
        <dbReference type="Proteomes" id="UP001163105"/>
    </source>
</evidence>
<comment type="caution">
    <text evidence="2">The sequence shown here is derived from an EMBL/GenBank/DDBJ whole genome shotgun (WGS) entry which is preliminary data.</text>
</comment>
<feature type="compositionally biased region" description="Low complexity" evidence="1">
    <location>
        <begin position="1"/>
        <end position="16"/>
    </location>
</feature>